<keyword evidence="4" id="KW-1185">Reference proteome</keyword>
<dbReference type="SUPFAM" id="SSF56112">
    <property type="entry name" value="Protein kinase-like (PK-like)"/>
    <property type="match status" value="1"/>
</dbReference>
<dbReference type="Gene3D" id="3.90.1200.10">
    <property type="match status" value="1"/>
</dbReference>
<reference evidence="3 4" key="1">
    <citation type="submission" date="2018-10" db="EMBL/GenBank/DDBJ databases">
        <title>Bacillus Keqinensis sp. nov., a moderately halophilic bacterium isolated from a saline-alkaline lake.</title>
        <authorList>
            <person name="Wang H."/>
        </authorList>
    </citation>
    <scope>NUCLEOTIDE SEQUENCE [LARGE SCALE GENOMIC DNA]</scope>
    <source>
        <strain evidence="3 4">KQ-3</strain>
    </source>
</reference>
<dbReference type="OrthoDB" id="4030632at2"/>
<dbReference type="GO" id="GO:0004413">
    <property type="term" value="F:homoserine kinase activity"/>
    <property type="evidence" value="ECO:0007669"/>
    <property type="project" value="TreeGrafter"/>
</dbReference>
<dbReference type="AlphaFoldDB" id="A0A3M7TVJ9"/>
<dbReference type="EMBL" id="RHIB01000001">
    <property type="protein sequence ID" value="RNA69269.1"/>
    <property type="molecule type" value="Genomic_DNA"/>
</dbReference>
<evidence type="ECO:0000256" key="1">
    <source>
        <dbReference type="ARBA" id="ARBA00038240"/>
    </source>
</evidence>
<dbReference type="RefSeq" id="WP_122896790.1">
    <property type="nucleotide sequence ID" value="NZ_RHIB01000001.1"/>
</dbReference>
<dbReference type="InterPro" id="IPR002575">
    <property type="entry name" value="Aminoglycoside_PTrfase"/>
</dbReference>
<proteinExistence type="inferred from homology"/>
<gene>
    <name evidence="3" type="ORF">EBO34_04805</name>
</gene>
<evidence type="ECO:0000313" key="4">
    <source>
        <dbReference type="Proteomes" id="UP000278746"/>
    </source>
</evidence>
<comment type="caution">
    <text evidence="3">The sequence shown here is derived from an EMBL/GenBank/DDBJ whole genome shotgun (WGS) entry which is preliminary data.</text>
</comment>
<accession>A0A3M7TVJ9</accession>
<organism evidence="3 4">
    <name type="scientific">Alteribacter keqinensis</name>
    <dbReference type="NCBI Taxonomy" id="2483800"/>
    <lineage>
        <taxon>Bacteria</taxon>
        <taxon>Bacillati</taxon>
        <taxon>Bacillota</taxon>
        <taxon>Bacilli</taxon>
        <taxon>Bacillales</taxon>
        <taxon>Bacillaceae</taxon>
        <taxon>Alteribacter</taxon>
    </lineage>
</organism>
<protein>
    <recommendedName>
        <fullName evidence="2">Aminoglycoside phosphotransferase domain-containing protein</fullName>
    </recommendedName>
</protein>
<dbReference type="Pfam" id="PF01636">
    <property type="entry name" value="APH"/>
    <property type="match status" value="1"/>
</dbReference>
<feature type="domain" description="Aminoglycoside phosphotransferase" evidence="2">
    <location>
        <begin position="30"/>
        <end position="263"/>
    </location>
</feature>
<dbReference type="InterPro" id="IPR050249">
    <property type="entry name" value="Pseudomonas-type_ThrB"/>
</dbReference>
<evidence type="ECO:0000313" key="3">
    <source>
        <dbReference type="EMBL" id="RNA69269.1"/>
    </source>
</evidence>
<dbReference type="InterPro" id="IPR011009">
    <property type="entry name" value="Kinase-like_dom_sf"/>
</dbReference>
<name>A0A3M7TVJ9_9BACI</name>
<evidence type="ECO:0000259" key="2">
    <source>
        <dbReference type="Pfam" id="PF01636"/>
    </source>
</evidence>
<dbReference type="PANTHER" id="PTHR21064">
    <property type="entry name" value="AMINOGLYCOSIDE PHOSPHOTRANSFERASE DOMAIN-CONTAINING PROTEIN-RELATED"/>
    <property type="match status" value="1"/>
</dbReference>
<dbReference type="Proteomes" id="UP000278746">
    <property type="component" value="Unassembled WGS sequence"/>
</dbReference>
<dbReference type="GO" id="GO:0009088">
    <property type="term" value="P:threonine biosynthetic process"/>
    <property type="evidence" value="ECO:0007669"/>
    <property type="project" value="TreeGrafter"/>
</dbReference>
<comment type="similarity">
    <text evidence="1">Belongs to the pseudomonas-type ThrB family.</text>
</comment>
<dbReference type="PANTHER" id="PTHR21064:SF6">
    <property type="entry name" value="AMINOGLYCOSIDE PHOSPHOTRANSFERASE DOMAIN-CONTAINING PROTEIN"/>
    <property type="match status" value="1"/>
</dbReference>
<sequence length="324" mass="37001">MEKYIDELFTESILSEGLARFGVISKKKLGDFENYVFEGSLGDLPVIVRFTHSSHRTAVEIESELHWLMYLKSNSADVCGPLPSLHNNMIEKIIADDRNTFFVCMFEKAKGNSVDIKKELHNPSLLTAWGKATGKLHHITKRYSKPPEIPMRSDLISSFSSQFAPFLPDDGLIKKRVNHVVQKTRSIPQTPETYGLIHSDIHSGNFFFDGREVFIFDFDDAGYHYLASDLAIPLYYSLLHISDKKTRDEEAGRFLFYFLKGYEQLSTLPPGCLNDLEVLMMFRDCELYGVLNKKWDTTQLNEKQAGFLNGLKVRILEATPLVSL</sequence>